<keyword evidence="1" id="KW-0812">Transmembrane</keyword>
<keyword evidence="4" id="KW-1185">Reference proteome</keyword>
<gene>
    <name evidence="3" type="ORF">AB0I59_07310</name>
</gene>
<feature type="transmembrane region" description="Helical" evidence="1">
    <location>
        <begin position="46"/>
        <end position="68"/>
    </location>
</feature>
<dbReference type="EMBL" id="JBFALK010000003">
    <property type="protein sequence ID" value="MEV0968425.1"/>
    <property type="molecule type" value="Genomic_DNA"/>
</dbReference>
<accession>A0ABV3G9W5</accession>
<keyword evidence="1" id="KW-0472">Membrane</keyword>
<dbReference type="InterPro" id="IPR036938">
    <property type="entry name" value="PAP2/HPO_sf"/>
</dbReference>
<evidence type="ECO:0000256" key="1">
    <source>
        <dbReference type="SAM" id="Phobius"/>
    </source>
</evidence>
<proteinExistence type="predicted"/>
<reference evidence="3 4" key="1">
    <citation type="submission" date="2024-06" db="EMBL/GenBank/DDBJ databases">
        <title>The Natural Products Discovery Center: Release of the First 8490 Sequenced Strains for Exploring Actinobacteria Biosynthetic Diversity.</title>
        <authorList>
            <person name="Kalkreuter E."/>
            <person name="Kautsar S.A."/>
            <person name="Yang D."/>
            <person name="Bader C.D."/>
            <person name="Teijaro C.N."/>
            <person name="Fluegel L."/>
            <person name="Davis C.M."/>
            <person name="Simpson J.R."/>
            <person name="Lauterbach L."/>
            <person name="Steele A.D."/>
            <person name="Gui C."/>
            <person name="Meng S."/>
            <person name="Li G."/>
            <person name="Viehrig K."/>
            <person name="Ye F."/>
            <person name="Su P."/>
            <person name="Kiefer A.F."/>
            <person name="Nichols A."/>
            <person name="Cepeda A.J."/>
            <person name="Yan W."/>
            <person name="Fan B."/>
            <person name="Jiang Y."/>
            <person name="Adhikari A."/>
            <person name="Zheng C.-J."/>
            <person name="Schuster L."/>
            <person name="Cowan T.M."/>
            <person name="Smanski M.J."/>
            <person name="Chevrette M.G."/>
            <person name="De Carvalho L.P.S."/>
            <person name="Shen B."/>
        </authorList>
    </citation>
    <scope>NUCLEOTIDE SEQUENCE [LARGE SCALE GENOMIC DNA]</scope>
    <source>
        <strain evidence="3 4">NPDC050100</strain>
    </source>
</reference>
<evidence type="ECO:0000259" key="2">
    <source>
        <dbReference type="Pfam" id="PF01569"/>
    </source>
</evidence>
<evidence type="ECO:0000313" key="3">
    <source>
        <dbReference type="EMBL" id="MEV0968425.1"/>
    </source>
</evidence>
<evidence type="ECO:0000313" key="4">
    <source>
        <dbReference type="Proteomes" id="UP001551675"/>
    </source>
</evidence>
<protein>
    <submittedName>
        <fullName evidence="3">Phosphatase PAP2 family protein</fullName>
    </submittedName>
</protein>
<dbReference type="RefSeq" id="WP_358131076.1">
    <property type="nucleotide sequence ID" value="NZ_JBFALK010000003.1"/>
</dbReference>
<organism evidence="3 4">
    <name type="scientific">Microtetraspora glauca</name>
    <dbReference type="NCBI Taxonomy" id="1996"/>
    <lineage>
        <taxon>Bacteria</taxon>
        <taxon>Bacillati</taxon>
        <taxon>Actinomycetota</taxon>
        <taxon>Actinomycetes</taxon>
        <taxon>Streptosporangiales</taxon>
        <taxon>Streptosporangiaceae</taxon>
        <taxon>Microtetraspora</taxon>
    </lineage>
</organism>
<feature type="transmembrane region" description="Helical" evidence="1">
    <location>
        <begin position="89"/>
        <end position="109"/>
    </location>
</feature>
<feature type="transmembrane region" description="Helical" evidence="1">
    <location>
        <begin position="140"/>
        <end position="162"/>
    </location>
</feature>
<comment type="caution">
    <text evidence="3">The sequence shown here is derived from an EMBL/GenBank/DDBJ whole genome shotgun (WGS) entry which is preliminary data.</text>
</comment>
<feature type="domain" description="Phosphatidic acid phosphatase type 2/haloperoxidase" evidence="2">
    <location>
        <begin position="139"/>
        <end position="202"/>
    </location>
</feature>
<sequence>MTIPVEAAEPRARESRAARVVTEVLSPFHVVIPLPVVVGWHQTYPAATGFLWGLFAAVSGGVLPYGLVLWRVARGKANDRHITRREQRLVPLAISVALVLGGVVVLLLAGAPSTVLAVQGALLGMGVVMLPITRLWKISFHAAAVAGAAAILMVEFGPWAWICWPFAALVGWSRIMLRDHTPAQVAAGAVAGVAVCWPVYALIG</sequence>
<feature type="transmembrane region" description="Helical" evidence="1">
    <location>
        <begin position="182"/>
        <end position="203"/>
    </location>
</feature>
<dbReference type="InterPro" id="IPR000326">
    <property type="entry name" value="PAP2/HPO"/>
</dbReference>
<dbReference type="SUPFAM" id="SSF48317">
    <property type="entry name" value="Acid phosphatase/Vanadium-dependent haloperoxidase"/>
    <property type="match status" value="1"/>
</dbReference>
<feature type="transmembrane region" description="Helical" evidence="1">
    <location>
        <begin position="115"/>
        <end position="133"/>
    </location>
</feature>
<dbReference type="Pfam" id="PF01569">
    <property type="entry name" value="PAP2"/>
    <property type="match status" value="1"/>
</dbReference>
<dbReference type="Proteomes" id="UP001551675">
    <property type="component" value="Unassembled WGS sequence"/>
</dbReference>
<keyword evidence="1" id="KW-1133">Transmembrane helix</keyword>
<name>A0ABV3G9W5_MICGL</name>
<feature type="transmembrane region" description="Helical" evidence="1">
    <location>
        <begin position="20"/>
        <end position="40"/>
    </location>
</feature>